<dbReference type="RefSeq" id="XP_005756904.1">
    <property type="nucleotide sequence ID" value="XM_005756847.1"/>
</dbReference>
<dbReference type="GeneID" id="17250625"/>
<dbReference type="InterPro" id="IPR005046">
    <property type="entry name" value="DUF285"/>
</dbReference>
<dbReference type="HOGENOM" id="CLU_2856817_0_0_1"/>
<dbReference type="KEGG" id="ehx:EMIHUDRAFT_259566"/>
<sequence length="66" mass="7040">MSYIFSGASSFDKDLSSWDVSAAIDMDDMFDGASSLSDCNKALMHASFVAQTSAWPSSYNSRGSLA</sequence>
<accession>R1CQE0</accession>
<evidence type="ECO:0008006" key="2">
    <source>
        <dbReference type="Google" id="ProtNLM"/>
    </source>
</evidence>
<dbReference type="Pfam" id="PF03382">
    <property type="entry name" value="DUF285"/>
    <property type="match status" value="1"/>
</dbReference>
<evidence type="ECO:0000313" key="1">
    <source>
        <dbReference type="EMBL" id="EOD04475.1"/>
    </source>
</evidence>
<proteinExistence type="predicted"/>
<name>R1CQE0_EMIHU</name>
<dbReference type="EMBL" id="KB870429">
    <property type="protein sequence ID" value="EOD04475.1"/>
    <property type="molecule type" value="Genomic_DNA"/>
</dbReference>
<dbReference type="AlphaFoldDB" id="R1CQE0"/>
<feature type="non-terminal residue" evidence="1">
    <location>
        <position position="66"/>
    </location>
</feature>
<protein>
    <recommendedName>
        <fullName evidence="2">BspA family leucine-rich repeat surface protein</fullName>
    </recommendedName>
</protein>
<organism evidence="1">
    <name type="scientific">Emiliania huxleyi</name>
    <name type="common">Coccolithophore</name>
    <name type="synonym">Pontosphaera huxleyi</name>
    <dbReference type="NCBI Taxonomy" id="2903"/>
    <lineage>
        <taxon>Eukaryota</taxon>
        <taxon>Haptista</taxon>
        <taxon>Haptophyta</taxon>
        <taxon>Prymnesiophyceae</taxon>
        <taxon>Isochrysidales</taxon>
        <taxon>Noelaerhabdaceae</taxon>
        <taxon>Emiliania</taxon>
    </lineage>
</organism>
<reference evidence="1" key="1">
    <citation type="submission" date="2012-07" db="EMBL/GenBank/DDBJ databases">
        <title>Genome variability drives Emilianias global distribution.</title>
        <authorList>
            <consortium name="DOE Joint Genome Institute"/>
            <person name="Read B."/>
            <person name="Kegel J."/>
            <person name="Klute M."/>
            <person name="Kuo A."/>
            <person name="Lefebvre S.C."/>
            <person name="Maumus F."/>
            <person name="Mayer C."/>
            <person name="Miller J."/>
            <person name="Allen A."/>
            <person name="Bidle K."/>
            <person name="Borodovsky M."/>
            <person name="Bowler C."/>
            <person name="Brownlee C."/>
            <person name="Claverie J.-M."/>
            <person name="Cock M."/>
            <person name="De Vargas C."/>
            <person name="Elias M."/>
            <person name="Frickenhaus S."/>
            <person name="Gladyshev V.N."/>
            <person name="Gonzalez K."/>
            <person name="Guda C."/>
            <person name="Hadaegh A."/>
            <person name="Herman E."/>
            <person name="Iglesias-Rodriguez D."/>
            <person name="Jones B."/>
            <person name="Lawson T."/>
            <person name="Leese F."/>
            <person name="Lin Y.-C."/>
            <person name="Lindquist E."/>
            <person name="Lobanov A."/>
            <person name="Lucas S."/>
            <person name="Malik S.-H.B."/>
            <person name="Marsh M.E."/>
            <person name="Mock T."/>
            <person name="Monier A."/>
            <person name="Moreau H."/>
            <person name="Mueller-Roeber B."/>
            <person name="Napier J."/>
            <person name="Ogata H."/>
            <person name="Parker M."/>
            <person name="Probert I."/>
            <person name="Quesneville H."/>
            <person name="Raines C."/>
            <person name="Rensing S."/>
            <person name="Riano-Pachon D.M."/>
            <person name="Richier S."/>
            <person name="Rokitta S."/>
            <person name="Salamov A."/>
            <person name="Sarno A.F."/>
            <person name="Schmutz J."/>
            <person name="Schroeder D."/>
            <person name="Shiraiwa Y."/>
            <person name="Soanes D.M."/>
            <person name="Valentin K."/>
            <person name="Van Der Giezen M."/>
            <person name="Van Der Peer Y."/>
            <person name="Vardi A."/>
            <person name="Verret F."/>
            <person name="Von Dassow P."/>
            <person name="Wheeler G."/>
            <person name="Williams B."/>
            <person name="Wilson W."/>
            <person name="Wolfe G."/>
            <person name="Wurch L.L."/>
            <person name="Young J."/>
            <person name="Dacks J.B."/>
            <person name="Delwiche C.F."/>
            <person name="Dyhrman S."/>
            <person name="Glockner G."/>
            <person name="John U."/>
            <person name="Richards T."/>
            <person name="Worden A.Z."/>
            <person name="Zhang X."/>
            <person name="Grigoriev I.V."/>
        </authorList>
    </citation>
    <scope>NUCLEOTIDE SEQUENCE</scope>
    <source>
        <strain evidence="1">CCMP1516</strain>
    </source>
</reference>
<gene>
    <name evidence="1" type="ORF">EMIHUDRAFT_259566</name>
</gene>